<evidence type="ECO:0000256" key="1">
    <source>
        <dbReference type="SAM" id="MobiDB-lite"/>
    </source>
</evidence>
<feature type="region of interest" description="Disordered" evidence="1">
    <location>
        <begin position="75"/>
        <end position="110"/>
    </location>
</feature>
<keyword evidence="3" id="KW-1185">Reference proteome</keyword>
<proteinExistence type="predicted"/>
<organism evidence="3">
    <name type="scientific">Selaginella moellendorffii</name>
    <name type="common">Spikemoss</name>
    <dbReference type="NCBI Taxonomy" id="88036"/>
    <lineage>
        <taxon>Eukaryota</taxon>
        <taxon>Viridiplantae</taxon>
        <taxon>Streptophyta</taxon>
        <taxon>Embryophyta</taxon>
        <taxon>Tracheophyta</taxon>
        <taxon>Lycopodiopsida</taxon>
        <taxon>Selaginellales</taxon>
        <taxon>Selaginellaceae</taxon>
        <taxon>Selaginella</taxon>
    </lineage>
</organism>
<name>D8QXU7_SELML</name>
<protein>
    <submittedName>
        <fullName evidence="2">Uncharacterized protein</fullName>
    </submittedName>
</protein>
<dbReference type="Gramene" id="EFJ35485">
    <property type="protein sequence ID" value="EFJ35485"/>
    <property type="gene ID" value="SELMODRAFT_404933"/>
</dbReference>
<feature type="compositionally biased region" description="Basic and acidic residues" evidence="1">
    <location>
        <begin position="95"/>
        <end position="110"/>
    </location>
</feature>
<dbReference type="Proteomes" id="UP000001514">
    <property type="component" value="Unassembled WGS sequence"/>
</dbReference>
<accession>D8QXU7</accession>
<dbReference type="InParanoid" id="D8QXU7"/>
<sequence>MAVGAGFSHTERINSHFVAHRKNEQCQRSVCLGIAQNELTPTTKVARNLTTAFLAMQKRESLSARALELNTTTTQAALTNSAQKKDGMTATGPDGEIHESTDSDQVEHVP</sequence>
<evidence type="ECO:0000313" key="2">
    <source>
        <dbReference type="EMBL" id="EFJ35485.1"/>
    </source>
</evidence>
<dbReference type="EMBL" id="GL377568">
    <property type="protein sequence ID" value="EFJ35485.1"/>
    <property type="molecule type" value="Genomic_DNA"/>
</dbReference>
<dbReference type="HOGENOM" id="CLU_2175406_0_0_1"/>
<dbReference type="KEGG" id="smo:SELMODRAFT_404933"/>
<evidence type="ECO:0000313" key="3">
    <source>
        <dbReference type="Proteomes" id="UP000001514"/>
    </source>
</evidence>
<gene>
    <name evidence="2" type="ORF">SELMODRAFT_404933</name>
</gene>
<reference evidence="2 3" key="1">
    <citation type="journal article" date="2011" name="Science">
        <title>The Selaginella genome identifies genetic changes associated with the evolution of vascular plants.</title>
        <authorList>
            <person name="Banks J.A."/>
            <person name="Nishiyama T."/>
            <person name="Hasebe M."/>
            <person name="Bowman J.L."/>
            <person name="Gribskov M."/>
            <person name="dePamphilis C."/>
            <person name="Albert V.A."/>
            <person name="Aono N."/>
            <person name="Aoyama T."/>
            <person name="Ambrose B.A."/>
            <person name="Ashton N.W."/>
            <person name="Axtell M.J."/>
            <person name="Barker E."/>
            <person name="Barker M.S."/>
            <person name="Bennetzen J.L."/>
            <person name="Bonawitz N.D."/>
            <person name="Chapple C."/>
            <person name="Cheng C."/>
            <person name="Correa L.G."/>
            <person name="Dacre M."/>
            <person name="DeBarry J."/>
            <person name="Dreyer I."/>
            <person name="Elias M."/>
            <person name="Engstrom E.M."/>
            <person name="Estelle M."/>
            <person name="Feng L."/>
            <person name="Finet C."/>
            <person name="Floyd S.K."/>
            <person name="Frommer W.B."/>
            <person name="Fujita T."/>
            <person name="Gramzow L."/>
            <person name="Gutensohn M."/>
            <person name="Harholt J."/>
            <person name="Hattori M."/>
            <person name="Heyl A."/>
            <person name="Hirai T."/>
            <person name="Hiwatashi Y."/>
            <person name="Ishikawa M."/>
            <person name="Iwata M."/>
            <person name="Karol K.G."/>
            <person name="Koehler B."/>
            <person name="Kolukisaoglu U."/>
            <person name="Kubo M."/>
            <person name="Kurata T."/>
            <person name="Lalonde S."/>
            <person name="Li K."/>
            <person name="Li Y."/>
            <person name="Litt A."/>
            <person name="Lyons E."/>
            <person name="Manning G."/>
            <person name="Maruyama T."/>
            <person name="Michael T.P."/>
            <person name="Mikami K."/>
            <person name="Miyazaki S."/>
            <person name="Morinaga S."/>
            <person name="Murata T."/>
            <person name="Mueller-Roeber B."/>
            <person name="Nelson D.R."/>
            <person name="Obara M."/>
            <person name="Oguri Y."/>
            <person name="Olmstead R.G."/>
            <person name="Onodera N."/>
            <person name="Petersen B.L."/>
            <person name="Pils B."/>
            <person name="Prigge M."/>
            <person name="Rensing S.A."/>
            <person name="Riano-Pachon D.M."/>
            <person name="Roberts A.W."/>
            <person name="Sato Y."/>
            <person name="Scheller H.V."/>
            <person name="Schulz B."/>
            <person name="Schulz C."/>
            <person name="Shakirov E.V."/>
            <person name="Shibagaki N."/>
            <person name="Shinohara N."/>
            <person name="Shippen D.E."/>
            <person name="Soerensen I."/>
            <person name="Sotooka R."/>
            <person name="Sugimoto N."/>
            <person name="Sugita M."/>
            <person name="Sumikawa N."/>
            <person name="Tanurdzic M."/>
            <person name="Theissen G."/>
            <person name="Ulvskov P."/>
            <person name="Wakazuki S."/>
            <person name="Weng J.K."/>
            <person name="Willats W.W."/>
            <person name="Wipf D."/>
            <person name="Wolf P.G."/>
            <person name="Yang L."/>
            <person name="Zimmer A.D."/>
            <person name="Zhu Q."/>
            <person name="Mitros T."/>
            <person name="Hellsten U."/>
            <person name="Loque D."/>
            <person name="Otillar R."/>
            <person name="Salamov A."/>
            <person name="Schmutz J."/>
            <person name="Shapiro H."/>
            <person name="Lindquist E."/>
            <person name="Lucas S."/>
            <person name="Rokhsar D."/>
            <person name="Grigoriev I.V."/>
        </authorList>
    </citation>
    <scope>NUCLEOTIDE SEQUENCE [LARGE SCALE GENOMIC DNA]</scope>
</reference>
<dbReference type="AlphaFoldDB" id="D8QXU7"/>